<dbReference type="EMBL" id="KZ824486">
    <property type="protein sequence ID" value="RAK95754.1"/>
    <property type="molecule type" value="Genomic_DNA"/>
</dbReference>
<keyword evidence="4" id="KW-1185">Reference proteome</keyword>
<dbReference type="PANTHER" id="PTHR48070">
    <property type="entry name" value="ESTERASE OVCA2"/>
    <property type="match status" value="1"/>
</dbReference>
<organism evidence="3 4">
    <name type="scientific">Aspergillus ibericus CBS 121593</name>
    <dbReference type="NCBI Taxonomy" id="1448316"/>
    <lineage>
        <taxon>Eukaryota</taxon>
        <taxon>Fungi</taxon>
        <taxon>Dikarya</taxon>
        <taxon>Ascomycota</taxon>
        <taxon>Pezizomycotina</taxon>
        <taxon>Eurotiomycetes</taxon>
        <taxon>Eurotiomycetidae</taxon>
        <taxon>Eurotiales</taxon>
        <taxon>Aspergillaceae</taxon>
        <taxon>Aspergillus</taxon>
        <taxon>Aspergillus subgen. Circumdati</taxon>
    </lineage>
</organism>
<dbReference type="GO" id="GO:0005737">
    <property type="term" value="C:cytoplasm"/>
    <property type="evidence" value="ECO:0007669"/>
    <property type="project" value="TreeGrafter"/>
</dbReference>
<evidence type="ECO:0000313" key="3">
    <source>
        <dbReference type="EMBL" id="RAK95754.1"/>
    </source>
</evidence>
<accession>A0A395GK25</accession>
<dbReference type="GO" id="GO:0016787">
    <property type="term" value="F:hydrolase activity"/>
    <property type="evidence" value="ECO:0007669"/>
    <property type="project" value="UniProtKB-KW"/>
</dbReference>
<proteinExistence type="predicted"/>
<reference evidence="3 4" key="1">
    <citation type="submission" date="2018-02" db="EMBL/GenBank/DDBJ databases">
        <title>The genomes of Aspergillus section Nigri reveals drivers in fungal speciation.</title>
        <authorList>
            <consortium name="DOE Joint Genome Institute"/>
            <person name="Vesth T.C."/>
            <person name="Nybo J."/>
            <person name="Theobald S."/>
            <person name="Brandl J."/>
            <person name="Frisvad J.C."/>
            <person name="Nielsen K.F."/>
            <person name="Lyhne E.K."/>
            <person name="Kogle M.E."/>
            <person name="Kuo A."/>
            <person name="Riley R."/>
            <person name="Clum A."/>
            <person name="Nolan M."/>
            <person name="Lipzen A."/>
            <person name="Salamov A."/>
            <person name="Henrissat B."/>
            <person name="Wiebenga A."/>
            <person name="De vries R.P."/>
            <person name="Grigoriev I.V."/>
            <person name="Mortensen U.H."/>
            <person name="Andersen M.R."/>
            <person name="Baker S.E."/>
        </authorList>
    </citation>
    <scope>NUCLEOTIDE SEQUENCE [LARGE SCALE GENOMIC DNA]</scope>
    <source>
        <strain evidence="3 4">CBS 121593</strain>
    </source>
</reference>
<dbReference type="Proteomes" id="UP000249402">
    <property type="component" value="Unassembled WGS sequence"/>
</dbReference>
<evidence type="ECO:0000259" key="2">
    <source>
        <dbReference type="Pfam" id="PF03959"/>
    </source>
</evidence>
<dbReference type="PANTHER" id="PTHR48070:SF7">
    <property type="entry name" value="SERINE HYDROLASE FSH DOMAIN-CONTAINING PROTEIN-RELATED"/>
    <property type="match status" value="1"/>
</dbReference>
<dbReference type="Gene3D" id="3.40.50.1820">
    <property type="entry name" value="alpha/beta hydrolase"/>
    <property type="match status" value="1"/>
</dbReference>
<dbReference type="Pfam" id="PF03959">
    <property type="entry name" value="FSH1"/>
    <property type="match status" value="1"/>
</dbReference>
<name>A0A395GK25_9EURO</name>
<dbReference type="InterPro" id="IPR029058">
    <property type="entry name" value="AB_hydrolase_fold"/>
</dbReference>
<protein>
    <recommendedName>
        <fullName evidence="2">Serine hydrolase domain-containing protein</fullName>
    </recommendedName>
</protein>
<gene>
    <name evidence="3" type="ORF">BO80DRAFT_393410</name>
</gene>
<dbReference type="RefSeq" id="XP_025570082.1">
    <property type="nucleotide sequence ID" value="XM_025717251.1"/>
</dbReference>
<sequence length="261" mass="29169">MRVLCLHGKGTSGAIFKSQTSALRARLSDLDIDFEFVDGFYESDPAPGIDLFYPPPFYSFWEEDTIEAVLRSRDWLQNYLDTNGPYDALMMFSQGCAVGSTFSLLHRFEEPSRPLPFKTAIFICAGVPLKVMEKVGYKIAPEVWHKDIVTRRALAAQADASAILAQGSARWQGEGAFTASVEDVRKEITPSEAQINIPTVHVYGEKDPRWSAGIQLSQACDPAKRKLYDHGGGHEIPRTREVTNNLEELVRWALREGGAMR</sequence>
<dbReference type="GO" id="GO:0005634">
    <property type="term" value="C:nucleus"/>
    <property type="evidence" value="ECO:0007669"/>
    <property type="project" value="TreeGrafter"/>
</dbReference>
<keyword evidence="1" id="KW-0378">Hydrolase</keyword>
<evidence type="ECO:0000256" key="1">
    <source>
        <dbReference type="ARBA" id="ARBA00022801"/>
    </source>
</evidence>
<dbReference type="InterPro" id="IPR050593">
    <property type="entry name" value="LovG"/>
</dbReference>
<dbReference type="OrthoDB" id="2094269at2759"/>
<dbReference type="STRING" id="1448316.A0A395GK25"/>
<dbReference type="GeneID" id="37222116"/>
<dbReference type="GO" id="GO:0019748">
    <property type="term" value="P:secondary metabolic process"/>
    <property type="evidence" value="ECO:0007669"/>
    <property type="project" value="TreeGrafter"/>
</dbReference>
<dbReference type="InterPro" id="IPR005645">
    <property type="entry name" value="FSH-like_dom"/>
</dbReference>
<dbReference type="VEuPathDB" id="FungiDB:BO80DRAFT_393410"/>
<feature type="domain" description="Serine hydrolase" evidence="2">
    <location>
        <begin position="1"/>
        <end position="244"/>
    </location>
</feature>
<evidence type="ECO:0000313" key="4">
    <source>
        <dbReference type="Proteomes" id="UP000249402"/>
    </source>
</evidence>
<dbReference type="SUPFAM" id="SSF53474">
    <property type="entry name" value="alpha/beta-Hydrolases"/>
    <property type="match status" value="1"/>
</dbReference>
<dbReference type="AlphaFoldDB" id="A0A395GK25"/>